<name>A0ABZ0D282_9BURK</name>
<evidence type="ECO:0000313" key="2">
    <source>
        <dbReference type="EMBL" id="WOB09581.1"/>
    </source>
</evidence>
<dbReference type="RefSeq" id="WP_316702529.1">
    <property type="nucleotide sequence ID" value="NZ_CP136336.1"/>
</dbReference>
<dbReference type="InterPro" id="IPR000944">
    <property type="entry name" value="Tscrpt_reg_Rrf2"/>
</dbReference>
<dbReference type="SUPFAM" id="SSF46785">
    <property type="entry name" value="Winged helix' DNA-binding domain"/>
    <property type="match status" value="1"/>
</dbReference>
<protein>
    <submittedName>
        <fullName evidence="2">Rrf2 family transcriptional regulator</fullName>
    </submittedName>
</protein>
<dbReference type="Gene3D" id="1.10.10.10">
    <property type="entry name" value="Winged helix-like DNA-binding domain superfamily/Winged helix DNA-binding domain"/>
    <property type="match status" value="1"/>
</dbReference>
<dbReference type="PANTHER" id="PTHR33221">
    <property type="entry name" value="WINGED HELIX-TURN-HELIX TRANSCRIPTIONAL REGULATOR, RRF2 FAMILY"/>
    <property type="match status" value="1"/>
</dbReference>
<dbReference type="InterPro" id="IPR036390">
    <property type="entry name" value="WH_DNA-bd_sf"/>
</dbReference>
<organism evidence="2 3">
    <name type="scientific">Piscinibacter gummiphilus</name>
    <dbReference type="NCBI Taxonomy" id="946333"/>
    <lineage>
        <taxon>Bacteria</taxon>
        <taxon>Pseudomonadati</taxon>
        <taxon>Pseudomonadota</taxon>
        <taxon>Betaproteobacteria</taxon>
        <taxon>Burkholderiales</taxon>
        <taxon>Sphaerotilaceae</taxon>
        <taxon>Piscinibacter</taxon>
    </lineage>
</organism>
<evidence type="ECO:0000256" key="1">
    <source>
        <dbReference type="ARBA" id="ARBA00023125"/>
    </source>
</evidence>
<dbReference type="Pfam" id="PF02082">
    <property type="entry name" value="Rrf2"/>
    <property type="match status" value="1"/>
</dbReference>
<proteinExistence type="predicted"/>
<dbReference type="PROSITE" id="PS51197">
    <property type="entry name" value="HTH_RRF2_2"/>
    <property type="match status" value="1"/>
</dbReference>
<evidence type="ECO:0000313" key="3">
    <source>
        <dbReference type="Proteomes" id="UP001303946"/>
    </source>
</evidence>
<dbReference type="Proteomes" id="UP001303946">
    <property type="component" value="Chromosome"/>
</dbReference>
<dbReference type="InterPro" id="IPR036388">
    <property type="entry name" value="WH-like_DNA-bd_sf"/>
</dbReference>
<dbReference type="NCBIfam" id="TIGR00738">
    <property type="entry name" value="rrf2_super"/>
    <property type="match status" value="1"/>
</dbReference>
<accession>A0ABZ0D282</accession>
<keyword evidence="3" id="KW-1185">Reference proteome</keyword>
<dbReference type="PANTHER" id="PTHR33221:SF4">
    <property type="entry name" value="HTH-TYPE TRANSCRIPTIONAL REPRESSOR NSRR"/>
    <property type="match status" value="1"/>
</dbReference>
<sequence>MKLTSFTDYSLRVLIYLAAQPGRRATVTEIANCFEISENHLTKVVHFLGKQGWLNTVRGKGGGFSLAQPPEQIVVGEVVRRTEGIDTPAECFGPTERRCRIEHLCQLRGVLQEAVDAFYRVLDGCTLADIARNRHALSRVLFLQAAP</sequence>
<keyword evidence="1" id="KW-0238">DNA-binding</keyword>
<reference evidence="2 3" key="1">
    <citation type="submission" date="2023-10" db="EMBL/GenBank/DDBJ databases">
        <title>Bacteria for the degradation of biodegradable plastic PBAT(Polybutylene adipate terephthalate).</title>
        <authorList>
            <person name="Weon H.-Y."/>
            <person name="Yeon J."/>
        </authorList>
    </citation>
    <scope>NUCLEOTIDE SEQUENCE [LARGE SCALE GENOMIC DNA]</scope>
    <source>
        <strain evidence="2 3">SBD 7-3</strain>
    </source>
</reference>
<dbReference type="EMBL" id="CP136336">
    <property type="protein sequence ID" value="WOB09581.1"/>
    <property type="molecule type" value="Genomic_DNA"/>
</dbReference>
<gene>
    <name evidence="2" type="ORF">RXV79_05840</name>
</gene>